<dbReference type="NCBIfam" id="TIGR00229">
    <property type="entry name" value="sensory_box"/>
    <property type="match status" value="1"/>
</dbReference>
<dbReference type="SMART" id="SM00353">
    <property type="entry name" value="HLH"/>
    <property type="match status" value="1"/>
</dbReference>
<dbReference type="CDD" id="cd00130">
    <property type="entry name" value="PAS"/>
    <property type="match status" value="1"/>
</dbReference>
<evidence type="ECO:0000313" key="4">
    <source>
        <dbReference type="Proteomes" id="UP001516023"/>
    </source>
</evidence>
<feature type="region of interest" description="Disordered" evidence="1">
    <location>
        <begin position="112"/>
        <end position="162"/>
    </location>
</feature>
<proteinExistence type="predicted"/>
<feature type="compositionally biased region" description="Polar residues" evidence="1">
    <location>
        <begin position="421"/>
        <end position="435"/>
    </location>
</feature>
<keyword evidence="4" id="KW-1185">Reference proteome</keyword>
<dbReference type="SMART" id="SM00091">
    <property type="entry name" value="PAS"/>
    <property type="match status" value="1"/>
</dbReference>
<feature type="region of interest" description="Disordered" evidence="1">
    <location>
        <begin position="408"/>
        <end position="440"/>
    </location>
</feature>
<name>A0ABD3R8M2_9STRA</name>
<evidence type="ECO:0000259" key="2">
    <source>
        <dbReference type="PROSITE" id="PS50888"/>
    </source>
</evidence>
<dbReference type="InterPro" id="IPR000014">
    <property type="entry name" value="PAS"/>
</dbReference>
<dbReference type="InterPro" id="IPR011598">
    <property type="entry name" value="bHLH_dom"/>
</dbReference>
<dbReference type="SUPFAM" id="SSF47459">
    <property type="entry name" value="HLH, helix-loop-helix DNA-binding domain"/>
    <property type="match status" value="1"/>
</dbReference>
<dbReference type="PROSITE" id="PS50888">
    <property type="entry name" value="BHLH"/>
    <property type="match status" value="1"/>
</dbReference>
<protein>
    <recommendedName>
        <fullName evidence="2">BHLH domain-containing protein</fullName>
    </recommendedName>
</protein>
<feature type="compositionally biased region" description="Basic and acidic residues" evidence="1">
    <location>
        <begin position="125"/>
        <end position="162"/>
    </location>
</feature>
<dbReference type="Pfam" id="PF00010">
    <property type="entry name" value="HLH"/>
    <property type="match status" value="1"/>
</dbReference>
<reference evidence="3 4" key="1">
    <citation type="journal article" date="2020" name="G3 (Bethesda)">
        <title>Improved Reference Genome for Cyclotella cryptica CCMP332, a Model for Cell Wall Morphogenesis, Salinity Adaptation, and Lipid Production in Diatoms (Bacillariophyta).</title>
        <authorList>
            <person name="Roberts W.R."/>
            <person name="Downey K.M."/>
            <person name="Ruck E.C."/>
            <person name="Traller J.C."/>
            <person name="Alverson A.J."/>
        </authorList>
    </citation>
    <scope>NUCLEOTIDE SEQUENCE [LARGE SCALE GENOMIC DNA]</scope>
    <source>
        <strain evidence="3 4">CCMP332</strain>
    </source>
</reference>
<dbReference type="SUPFAM" id="SSF55785">
    <property type="entry name" value="PYP-like sensor domain (PAS domain)"/>
    <property type="match status" value="1"/>
</dbReference>
<dbReference type="EMBL" id="JABMIG020000004">
    <property type="protein sequence ID" value="KAL3805065.1"/>
    <property type="molecule type" value="Genomic_DNA"/>
</dbReference>
<dbReference type="InterPro" id="IPR035965">
    <property type="entry name" value="PAS-like_dom_sf"/>
</dbReference>
<dbReference type="InterPro" id="IPR036638">
    <property type="entry name" value="HLH_DNA-bd_sf"/>
</dbReference>
<dbReference type="AlphaFoldDB" id="A0ABD3R8M2"/>
<gene>
    <name evidence="3" type="ORF">HJC23_003293</name>
</gene>
<accession>A0ABD3R8M2</accession>
<comment type="caution">
    <text evidence="3">The sequence shown here is derived from an EMBL/GenBank/DDBJ whole genome shotgun (WGS) entry which is preliminary data.</text>
</comment>
<dbReference type="Gene3D" id="3.30.450.20">
    <property type="entry name" value="PAS domain"/>
    <property type="match status" value="1"/>
</dbReference>
<sequence length="464" mass="50230">MLDTVQNTCTNAVILLAEAPSAEPSSISQSESAGLYDTYQHPIQSENIRHLILHFLMNNMSKNPFGIKFEDGSESSRSFIGGTNNKAVVESDYDAAEAAVAGLESLMDDGNISGYSSSHASGPKRTHDDSSGRGSDENSSKKKKHLTSERREERNLREKERSLKITQQIHELRSLLSSGGVIVPKGTKSTILTEAANYIRLLQQNQYRSEMDKAQLIQEVQRIGNGAIGQRAAVAIRHVANQNGLSSVADFDESPLLPTSAPQTTSHPGDIMTDSLDDRQYRCIFNSCSVGMAIATMGGSFIDCNVAFTQLSNYTKEELKAMTIFNITSREDLQGAFDMMSQLITPPTPGGLDDDGNSIDSGKVQPPVILRSAIKHRNDLGLSVSMIRGDDGVARYFNVTLVKLPSSMGLGNTRPVPATADMSSEGSNQQLQSSGFLAPPSDVQSQAMNKQLFPVMNTPQYTAG</sequence>
<feature type="domain" description="BHLH" evidence="2">
    <location>
        <begin position="149"/>
        <end position="202"/>
    </location>
</feature>
<dbReference type="Gene3D" id="4.10.280.10">
    <property type="entry name" value="Helix-loop-helix DNA-binding domain"/>
    <property type="match status" value="1"/>
</dbReference>
<evidence type="ECO:0000313" key="3">
    <source>
        <dbReference type="EMBL" id="KAL3805065.1"/>
    </source>
</evidence>
<evidence type="ECO:0000256" key="1">
    <source>
        <dbReference type="SAM" id="MobiDB-lite"/>
    </source>
</evidence>
<dbReference type="Proteomes" id="UP001516023">
    <property type="component" value="Unassembled WGS sequence"/>
</dbReference>
<organism evidence="3 4">
    <name type="scientific">Cyclotella cryptica</name>
    <dbReference type="NCBI Taxonomy" id="29204"/>
    <lineage>
        <taxon>Eukaryota</taxon>
        <taxon>Sar</taxon>
        <taxon>Stramenopiles</taxon>
        <taxon>Ochrophyta</taxon>
        <taxon>Bacillariophyta</taxon>
        <taxon>Coscinodiscophyceae</taxon>
        <taxon>Thalassiosirophycidae</taxon>
        <taxon>Stephanodiscales</taxon>
        <taxon>Stephanodiscaceae</taxon>
        <taxon>Cyclotella</taxon>
    </lineage>
</organism>